<evidence type="ECO:0000313" key="3">
    <source>
        <dbReference type="Proteomes" id="UP000516349"/>
    </source>
</evidence>
<dbReference type="InterPro" id="IPR020556">
    <property type="entry name" value="Amidase_CS"/>
</dbReference>
<reference evidence="2 3" key="1">
    <citation type="submission" date="2020-08" db="EMBL/GenBank/DDBJ databases">
        <title>Complete genome sequence of Entomobacter blattae G55GP.</title>
        <authorList>
            <person name="Poehlein A."/>
            <person name="Guzman J."/>
            <person name="Daniel R."/>
            <person name="Vilcinskas A."/>
        </authorList>
    </citation>
    <scope>NUCLEOTIDE SEQUENCE [LARGE SCALE GENOMIC DNA]</scope>
    <source>
        <strain evidence="2 3">G55GP</strain>
    </source>
</reference>
<feature type="domain" description="Amidase" evidence="1">
    <location>
        <begin position="57"/>
        <end position="479"/>
    </location>
</feature>
<dbReference type="InterPro" id="IPR036928">
    <property type="entry name" value="AS_sf"/>
</dbReference>
<gene>
    <name evidence="2" type="primary">aam</name>
    <name evidence="2" type="ORF">JGUZn3_21120</name>
</gene>
<evidence type="ECO:0000313" key="2">
    <source>
        <dbReference type="EMBL" id="QNT79315.1"/>
    </source>
</evidence>
<proteinExistence type="predicted"/>
<dbReference type="PIRSF" id="PIRSF001221">
    <property type="entry name" value="Amidase_fungi"/>
    <property type="match status" value="1"/>
</dbReference>
<dbReference type="EMBL" id="CP060244">
    <property type="protein sequence ID" value="QNT79315.1"/>
    <property type="molecule type" value="Genomic_DNA"/>
</dbReference>
<name>A0A7H1NU55_9PROT</name>
<protein>
    <submittedName>
        <fullName evidence="2">Acylamidase</fullName>
        <ecNumber evidence="2">3.5.1.13</ecNumber>
    </submittedName>
</protein>
<accession>A0A7H1NU55</accession>
<dbReference type="Pfam" id="PF01425">
    <property type="entry name" value="Amidase"/>
    <property type="match status" value="1"/>
</dbReference>
<dbReference type="PANTHER" id="PTHR43372">
    <property type="entry name" value="FATTY-ACID AMIDE HYDROLASE"/>
    <property type="match status" value="1"/>
</dbReference>
<keyword evidence="3" id="KW-1185">Reference proteome</keyword>
<dbReference type="PANTHER" id="PTHR43372:SF4">
    <property type="entry name" value="FATTY-ACID AMIDE HYDROLASE 2"/>
    <property type="match status" value="1"/>
</dbReference>
<keyword evidence="2" id="KW-0378">Hydrolase</keyword>
<dbReference type="PROSITE" id="PS51318">
    <property type="entry name" value="TAT"/>
    <property type="match status" value="1"/>
</dbReference>
<dbReference type="SUPFAM" id="SSF75304">
    <property type="entry name" value="Amidase signature (AS) enzymes"/>
    <property type="match status" value="1"/>
</dbReference>
<organism evidence="2 3">
    <name type="scientific">Entomobacter blattae</name>
    <dbReference type="NCBI Taxonomy" id="2762277"/>
    <lineage>
        <taxon>Bacteria</taxon>
        <taxon>Pseudomonadati</taxon>
        <taxon>Pseudomonadota</taxon>
        <taxon>Alphaproteobacteria</taxon>
        <taxon>Acetobacterales</taxon>
        <taxon>Acetobacteraceae</taxon>
        <taxon>Entomobacter</taxon>
    </lineage>
</organism>
<dbReference type="Proteomes" id="UP000516349">
    <property type="component" value="Chromosome"/>
</dbReference>
<evidence type="ECO:0000259" key="1">
    <source>
        <dbReference type="Pfam" id="PF01425"/>
    </source>
</evidence>
<sequence>MLNRRELLKASSYLPALTLLGSAGGEHALPSSERTAYLPTQKLLKLFKNGQLSPMDALEAQIARIERLNKTFNCITYRHFEEARAAAQEAEKRYKAGNPRPLEGLTIAVKDEYAVKGWRTTMGSLLHKNAPPDKNDHPVIERLRQAGAIFPIQTTVPELYSWITTASHLWGTTHNPWNLFYTPGGSSGGSGVALAAGFTTLALGSDMGGSIRIPCAQCGLYGFKPPFGRVPTSEVPYESDGPMARNFADLTLLTQAIAGPHPAIHSSLRPKLEFPSQYESIKGWKIAYDAGKGLTPLDPAVQKAMAKAISTFQALGVTVETVDIGFQAKDMDVYLQGLFSTSMGSLLTEAASSSSRGQLTPYLQFMIARLKGKVGPEAATAAENLLNQYHTLVQDKIFNQGFQAIIIPTLGTPFIPAEHGLHPTIDTVTLNGQKVKGISFVLTWPWNLLGRYPVISAPICIGPQNMPLGMQIITNTFEDIKAFQIASSYAQKAPPLFTEKLFP</sequence>
<dbReference type="EC" id="3.5.1.13" evidence="2"/>
<dbReference type="PROSITE" id="PS00571">
    <property type="entry name" value="AMIDASES"/>
    <property type="match status" value="1"/>
</dbReference>
<dbReference type="AlphaFoldDB" id="A0A7H1NU55"/>
<dbReference type="InterPro" id="IPR006311">
    <property type="entry name" value="TAT_signal"/>
</dbReference>
<dbReference type="InterPro" id="IPR023631">
    <property type="entry name" value="Amidase_dom"/>
</dbReference>
<dbReference type="KEGG" id="ebla:JGUZn3_21120"/>
<dbReference type="RefSeq" id="WP_203413491.1">
    <property type="nucleotide sequence ID" value="NZ_CP060244.1"/>
</dbReference>
<dbReference type="InterPro" id="IPR052739">
    <property type="entry name" value="FAAH2"/>
</dbReference>
<dbReference type="GO" id="GO:0047680">
    <property type="term" value="F:aryl-acylamidase activity"/>
    <property type="evidence" value="ECO:0007669"/>
    <property type="project" value="UniProtKB-EC"/>
</dbReference>
<dbReference type="GO" id="GO:0012505">
    <property type="term" value="C:endomembrane system"/>
    <property type="evidence" value="ECO:0007669"/>
    <property type="project" value="TreeGrafter"/>
</dbReference>
<dbReference type="Gene3D" id="3.90.1300.10">
    <property type="entry name" value="Amidase signature (AS) domain"/>
    <property type="match status" value="1"/>
</dbReference>